<sequence length="168" mass="19315">MIQTLITRDDIAKYRQISKSAFDDKLKEQILDAQLIDLQPLIGERLYNKLMANPENFQDLLIGGAYEYNGETYHNHGLKMVISYFAYARHIMFSSYVDTPSGAVQIRKDNSEPIDMAGKKTIYQINRESALQIWDNVKNYLTRTNHPLFNNCKTSAPRSAGMRFTKLG</sequence>
<gene>
    <name evidence="1" type="ORF">Q765_03320</name>
</gene>
<dbReference type="Pfam" id="PF20459">
    <property type="entry name" value="DUF6712"/>
    <property type="match status" value="1"/>
</dbReference>
<accession>A0A0A2M9J1</accession>
<dbReference type="AlphaFoldDB" id="A0A0A2M9J1"/>
<dbReference type="InterPro" id="IPR046558">
    <property type="entry name" value="DUF6712"/>
</dbReference>
<keyword evidence="2" id="KW-1185">Reference proteome</keyword>
<dbReference type="OrthoDB" id="1353229at2"/>
<evidence type="ECO:0000313" key="1">
    <source>
        <dbReference type="EMBL" id="KGO88098.1"/>
    </source>
</evidence>
<reference evidence="1 2" key="1">
    <citation type="submission" date="2013-09" db="EMBL/GenBank/DDBJ databases">
        <authorList>
            <person name="Zeng Z."/>
            <person name="Chen C."/>
        </authorList>
    </citation>
    <scope>NUCLEOTIDE SEQUENCE [LARGE SCALE GENOMIC DNA]</scope>
    <source>
        <strain evidence="1 2">WB 3.3-2</strain>
    </source>
</reference>
<dbReference type="Proteomes" id="UP000030152">
    <property type="component" value="Unassembled WGS sequence"/>
</dbReference>
<dbReference type="STRING" id="1121895.GCA_000378485_01114"/>
<comment type="caution">
    <text evidence="1">The sequence shown here is derived from an EMBL/GenBank/DDBJ whole genome shotgun (WGS) entry which is preliminary data.</text>
</comment>
<dbReference type="RefSeq" id="WP_020212243.1">
    <property type="nucleotide sequence ID" value="NZ_JRLX01000002.1"/>
</dbReference>
<proteinExistence type="predicted"/>
<protein>
    <submittedName>
        <fullName evidence="1">Uncharacterized protein</fullName>
    </submittedName>
</protein>
<organism evidence="1 2">
    <name type="scientific">Flavobacterium rivuli WB 3.3-2 = DSM 21788</name>
    <dbReference type="NCBI Taxonomy" id="1121895"/>
    <lineage>
        <taxon>Bacteria</taxon>
        <taxon>Pseudomonadati</taxon>
        <taxon>Bacteroidota</taxon>
        <taxon>Flavobacteriia</taxon>
        <taxon>Flavobacteriales</taxon>
        <taxon>Flavobacteriaceae</taxon>
        <taxon>Flavobacterium</taxon>
    </lineage>
</organism>
<dbReference type="eggNOG" id="ENOG5030Q34">
    <property type="taxonomic scope" value="Bacteria"/>
</dbReference>
<evidence type="ECO:0000313" key="2">
    <source>
        <dbReference type="Proteomes" id="UP000030152"/>
    </source>
</evidence>
<dbReference type="EMBL" id="JRLX01000002">
    <property type="protein sequence ID" value="KGO88098.1"/>
    <property type="molecule type" value="Genomic_DNA"/>
</dbReference>
<name>A0A0A2M9J1_9FLAO</name>